<dbReference type="Proteomes" id="UP000029590">
    <property type="component" value="Unassembled WGS sequence"/>
</dbReference>
<dbReference type="KEGG" id="bgo:BM43_502"/>
<reference evidence="1 2" key="1">
    <citation type="submission" date="2014-04" db="EMBL/GenBank/DDBJ databases">
        <authorList>
            <person name="Bishop-Lilly K.A."/>
            <person name="Broomall S.M."/>
            <person name="Chain P.S."/>
            <person name="Chertkov O."/>
            <person name="Coyne S.R."/>
            <person name="Daligault H.E."/>
            <person name="Davenport K.W."/>
            <person name="Erkkila T."/>
            <person name="Frey K.G."/>
            <person name="Gibbons H.S."/>
            <person name="Gu W."/>
            <person name="Jaissle J."/>
            <person name="Johnson S.L."/>
            <person name="Koroleva G.I."/>
            <person name="Ladner J.T."/>
            <person name="Lo C.-C."/>
            <person name="Minogue T.D."/>
            <person name="Munk C."/>
            <person name="Palacios G.F."/>
            <person name="Redden C.L."/>
            <person name="Rosenzweig C.N."/>
            <person name="Scholz M.B."/>
            <person name="Teshima H."/>
            <person name="Xu Y."/>
        </authorList>
    </citation>
    <scope>NUCLEOTIDE SEQUENCE [LARGE SCALE GENOMIC DNA]</scope>
    <source>
        <strain evidence="2">gladioli</strain>
    </source>
</reference>
<accession>A0AAW3FAF2</accession>
<protein>
    <submittedName>
        <fullName evidence="1">Uncharacterized protein</fullName>
    </submittedName>
</protein>
<organism evidence="1 2">
    <name type="scientific">Burkholderia gladioli</name>
    <name type="common">Pseudomonas marginata</name>
    <name type="synonym">Phytomonas marginata</name>
    <dbReference type="NCBI Taxonomy" id="28095"/>
    <lineage>
        <taxon>Bacteria</taxon>
        <taxon>Pseudomonadati</taxon>
        <taxon>Pseudomonadota</taxon>
        <taxon>Betaproteobacteria</taxon>
        <taxon>Burkholderiales</taxon>
        <taxon>Burkholderiaceae</taxon>
        <taxon>Burkholderia</taxon>
    </lineage>
</organism>
<name>A0AAW3FAF2_BURGA</name>
<comment type="caution">
    <text evidence="1">The sequence shown here is derived from an EMBL/GenBank/DDBJ whole genome shotgun (WGS) entry which is preliminary data.</text>
</comment>
<proteinExistence type="predicted"/>
<dbReference type="AlphaFoldDB" id="A0AAW3FAF2"/>
<gene>
    <name evidence="1" type="ORF">DM48_5142</name>
</gene>
<evidence type="ECO:0000313" key="1">
    <source>
        <dbReference type="EMBL" id="KGC17347.1"/>
    </source>
</evidence>
<dbReference type="EMBL" id="JPGG01000015">
    <property type="protein sequence ID" value="KGC17347.1"/>
    <property type="molecule type" value="Genomic_DNA"/>
</dbReference>
<sequence length="35" mass="4255">MRTVLKRLVMAAYNHGIINRRFTAKLFRLFNLRSF</sequence>
<evidence type="ECO:0000313" key="2">
    <source>
        <dbReference type="Proteomes" id="UP000029590"/>
    </source>
</evidence>